<evidence type="ECO:0000256" key="4">
    <source>
        <dbReference type="ARBA" id="ARBA00022741"/>
    </source>
</evidence>
<evidence type="ECO:0000256" key="13">
    <source>
        <dbReference type="SAM" id="MobiDB-lite"/>
    </source>
</evidence>
<keyword evidence="2" id="KW-0963">Cytoplasm</keyword>
<dbReference type="GO" id="GO:0008017">
    <property type="term" value="F:microtubule binding"/>
    <property type="evidence" value="ECO:0007669"/>
    <property type="project" value="InterPro"/>
</dbReference>
<evidence type="ECO:0000256" key="1">
    <source>
        <dbReference type="ARBA" id="ARBA00004186"/>
    </source>
</evidence>
<feature type="binding site" evidence="10">
    <location>
        <begin position="116"/>
        <end position="123"/>
    </location>
    <ligand>
        <name>ATP</name>
        <dbReference type="ChEBI" id="CHEBI:30616"/>
    </ligand>
</feature>
<evidence type="ECO:0000256" key="2">
    <source>
        <dbReference type="ARBA" id="ARBA00022490"/>
    </source>
</evidence>
<dbReference type="PANTHER" id="PTHR47970">
    <property type="entry name" value="KINESIN-LIKE PROTEIN KIF11"/>
    <property type="match status" value="1"/>
</dbReference>
<evidence type="ECO:0000256" key="7">
    <source>
        <dbReference type="ARBA" id="ARBA00023212"/>
    </source>
</evidence>
<dbReference type="SUPFAM" id="SSF52540">
    <property type="entry name" value="P-loop containing nucleoside triphosphate hydrolases"/>
    <property type="match status" value="1"/>
</dbReference>
<dbReference type="PROSITE" id="PS00411">
    <property type="entry name" value="KINESIN_MOTOR_1"/>
    <property type="match status" value="1"/>
</dbReference>
<dbReference type="EMBL" id="CP000584">
    <property type="protein sequence ID" value="ABO95714.1"/>
    <property type="molecule type" value="Genomic_DNA"/>
</dbReference>
<dbReference type="PROSITE" id="PS50067">
    <property type="entry name" value="KINESIN_MOTOR_2"/>
    <property type="match status" value="1"/>
</dbReference>
<evidence type="ECO:0000256" key="11">
    <source>
        <dbReference type="RuleBase" id="RU000394"/>
    </source>
</evidence>
<evidence type="ECO:0000259" key="14">
    <source>
        <dbReference type="PROSITE" id="PS50067"/>
    </source>
</evidence>
<dbReference type="GO" id="GO:0007018">
    <property type="term" value="P:microtubule-based movement"/>
    <property type="evidence" value="ECO:0007669"/>
    <property type="project" value="InterPro"/>
</dbReference>
<dbReference type="InterPro" id="IPR001752">
    <property type="entry name" value="Kinesin_motor_dom"/>
</dbReference>
<evidence type="ECO:0000256" key="12">
    <source>
        <dbReference type="SAM" id="Coils"/>
    </source>
</evidence>
<evidence type="ECO:0000256" key="10">
    <source>
        <dbReference type="PROSITE-ProRule" id="PRU00283"/>
    </source>
</evidence>
<keyword evidence="16" id="KW-1185">Reference proteome</keyword>
<dbReference type="PANTHER" id="PTHR47970:SF12">
    <property type="entry name" value="KINESIN FAMILY MEMBER 11"/>
    <property type="match status" value="1"/>
</dbReference>
<evidence type="ECO:0000256" key="9">
    <source>
        <dbReference type="ARBA" id="ARBA00046159"/>
    </source>
</evidence>
<dbReference type="SMART" id="SM00129">
    <property type="entry name" value="KISc"/>
    <property type="match status" value="1"/>
</dbReference>
<dbReference type="KEGG" id="olu:OSTLU_30968"/>
<keyword evidence="5 10" id="KW-0067">ATP-binding</keyword>
<keyword evidence="6 10" id="KW-0505">Motor protein</keyword>
<dbReference type="OMA" id="HTMSGAH"/>
<dbReference type="Gramene" id="ABO95714">
    <property type="protein sequence ID" value="ABO95714"/>
    <property type="gene ID" value="OSTLU_30968"/>
</dbReference>
<dbReference type="GO" id="GO:0090307">
    <property type="term" value="P:mitotic spindle assembly"/>
    <property type="evidence" value="ECO:0007669"/>
    <property type="project" value="TreeGrafter"/>
</dbReference>
<sequence length="781" mass="85627">MASRRPDAGDRARRPGSTVRVSVVLRCRPLNANERAEKVPEVITVDEHARTMAVARGGAGTSTTNGGKRETSESKEFAFDDVFGTQSTQERVYDSAVRPMVKDVLEGMNCTVFAYGQTGTGKTHTMSGAHDAECDVLSSEAGVIPRAMSHIFEHLKSKELEHSVKVTYLELYNEKITDLLGASTDGTNATEHALMEDGKNGVVVKGLEEVYVGSTEEAFAVLNRGNALRKTEATDINAHSSRSHSVFSVTVHWTDVSPDGEEFVRTGKLNLVDLAGSENISRSGAKDKRAKEAGAINTSLVALGRVITALVDKSVHIPYRDSKLTRLLRDALGGKSRTCIIATVSPASHSVEETLSTLEYAHRAKNIKNSPVVNGKKSKSDFLNEMQRCIEHLQADLLATREKNGVYMSKANYDAEQSEHTTTRRRAEELERELASMKAEHDKMTRMFDKTKKNFLQLKEQHAETEVELGETKDNLRTTSVELSGAKKNVREKEYLLDAFEKTHDDLSTATSAMAKDLLAAKDEATALFEKINRKESVMHSNADAIRELSTSMCDRLEALERNLAGIQEVERESRSHMKTVLDDFMVRKENEVNALKESVANMQRSVEQSARKASEYARASMLKQADMLMEAANELRTGAEATAEHAVAAVVASRRGCDETVDSLNQSLASDRAAFSDLANTVAATSERGVADFMSKHVRDLTSIREQFSSELSTAVREDVPTGQTPARESARVLLAEPVTPSAFSFNRDEALRSRRPSVDGAKSARPPLSPLGGASINQN</sequence>
<evidence type="ECO:0000256" key="3">
    <source>
        <dbReference type="ARBA" id="ARBA00022701"/>
    </source>
</evidence>
<proteinExistence type="inferred from homology"/>
<protein>
    <recommendedName>
        <fullName evidence="11">Kinesin-like protein</fullName>
    </recommendedName>
</protein>
<dbReference type="InterPro" id="IPR047149">
    <property type="entry name" value="KIF11-like"/>
</dbReference>
<dbReference type="HOGENOM" id="CLU_001485_33_4_1"/>
<dbReference type="Proteomes" id="UP000001568">
    <property type="component" value="Chromosome 4"/>
</dbReference>
<dbReference type="Pfam" id="PF00225">
    <property type="entry name" value="Kinesin"/>
    <property type="match status" value="1"/>
</dbReference>
<comment type="similarity">
    <text evidence="8">Belongs to the TRAFAC class myosin-kinesin ATPase superfamily. Kinesin family. KIN-5/BimC subfamily.</text>
</comment>
<keyword evidence="3 11" id="KW-0493">Microtubule</keyword>
<dbReference type="STRING" id="436017.A4RVG6"/>
<dbReference type="InterPro" id="IPR036961">
    <property type="entry name" value="Kinesin_motor_dom_sf"/>
</dbReference>
<evidence type="ECO:0000313" key="16">
    <source>
        <dbReference type="Proteomes" id="UP000001568"/>
    </source>
</evidence>
<comment type="function">
    <text evidence="9">Responsible for microtubule translocation. May be important for the organization of phragmoplast-specific arrays of microtubules. Plays an essential role in stabilizing the mitotic spindle. Required during mitotic cytokinesis.</text>
</comment>
<feature type="domain" description="Kinesin motor" evidence="14">
    <location>
        <begin position="20"/>
        <end position="367"/>
    </location>
</feature>
<name>A4RVG6_OSTLU</name>
<keyword evidence="4 10" id="KW-0547">Nucleotide-binding</keyword>
<feature type="region of interest" description="Disordered" evidence="13">
    <location>
        <begin position="746"/>
        <end position="781"/>
    </location>
</feature>
<organism evidence="15 16">
    <name type="scientific">Ostreococcus lucimarinus (strain CCE9901)</name>
    <dbReference type="NCBI Taxonomy" id="436017"/>
    <lineage>
        <taxon>Eukaryota</taxon>
        <taxon>Viridiplantae</taxon>
        <taxon>Chlorophyta</taxon>
        <taxon>Mamiellophyceae</taxon>
        <taxon>Mamiellales</taxon>
        <taxon>Bathycoccaceae</taxon>
        <taxon>Ostreococcus</taxon>
    </lineage>
</organism>
<evidence type="ECO:0000313" key="15">
    <source>
        <dbReference type="EMBL" id="ABO95714.1"/>
    </source>
</evidence>
<evidence type="ECO:0000256" key="6">
    <source>
        <dbReference type="ARBA" id="ARBA00023175"/>
    </source>
</evidence>
<keyword evidence="12" id="KW-0175">Coiled coil</keyword>
<gene>
    <name evidence="15" type="ORF">OSTLU_30968</name>
</gene>
<reference evidence="15 16" key="1">
    <citation type="journal article" date="2007" name="Proc. Natl. Acad. Sci. U.S.A.">
        <title>The tiny eukaryote Ostreococcus provides genomic insights into the paradox of plankton speciation.</title>
        <authorList>
            <person name="Palenik B."/>
            <person name="Grimwood J."/>
            <person name="Aerts A."/>
            <person name="Rouze P."/>
            <person name="Salamov A."/>
            <person name="Putnam N."/>
            <person name="Dupont C."/>
            <person name="Jorgensen R."/>
            <person name="Derelle E."/>
            <person name="Rombauts S."/>
            <person name="Zhou K."/>
            <person name="Otillar R."/>
            <person name="Merchant S.S."/>
            <person name="Podell S."/>
            <person name="Gaasterland T."/>
            <person name="Napoli C."/>
            <person name="Gendler K."/>
            <person name="Manuell A."/>
            <person name="Tai V."/>
            <person name="Vallon O."/>
            <person name="Piganeau G."/>
            <person name="Jancek S."/>
            <person name="Heijde M."/>
            <person name="Jabbari K."/>
            <person name="Bowler C."/>
            <person name="Lohr M."/>
            <person name="Robbens S."/>
            <person name="Werner G."/>
            <person name="Dubchak I."/>
            <person name="Pazour G.J."/>
            <person name="Ren Q."/>
            <person name="Paulsen I."/>
            <person name="Delwiche C."/>
            <person name="Schmutz J."/>
            <person name="Rokhsar D."/>
            <person name="Van de Peer Y."/>
            <person name="Moreau H."/>
            <person name="Grigoriev I.V."/>
        </authorList>
    </citation>
    <scope>NUCLEOTIDE SEQUENCE [LARGE SCALE GENOMIC DNA]</scope>
    <source>
        <strain evidence="15 16">CCE9901</strain>
    </source>
</reference>
<dbReference type="AlphaFoldDB" id="A4RVG6"/>
<dbReference type="InterPro" id="IPR027417">
    <property type="entry name" value="P-loop_NTPase"/>
</dbReference>
<feature type="coiled-coil region" evidence="12">
    <location>
        <begin position="383"/>
        <end position="447"/>
    </location>
</feature>
<evidence type="ECO:0000256" key="5">
    <source>
        <dbReference type="ARBA" id="ARBA00022840"/>
    </source>
</evidence>
<dbReference type="GO" id="GO:0072686">
    <property type="term" value="C:mitotic spindle"/>
    <property type="evidence" value="ECO:0007669"/>
    <property type="project" value="TreeGrafter"/>
</dbReference>
<keyword evidence="7" id="KW-0206">Cytoskeleton</keyword>
<dbReference type="RefSeq" id="XP_001417421.1">
    <property type="nucleotide sequence ID" value="XM_001417384.1"/>
</dbReference>
<dbReference type="PRINTS" id="PR00380">
    <property type="entry name" value="KINESINHEAVY"/>
</dbReference>
<dbReference type="GO" id="GO:0051231">
    <property type="term" value="P:spindle elongation"/>
    <property type="evidence" value="ECO:0007669"/>
    <property type="project" value="TreeGrafter"/>
</dbReference>
<evidence type="ECO:0000256" key="8">
    <source>
        <dbReference type="ARBA" id="ARBA00034704"/>
    </source>
</evidence>
<dbReference type="eggNOG" id="KOG0243">
    <property type="taxonomic scope" value="Eukaryota"/>
</dbReference>
<dbReference type="Gene3D" id="3.40.850.10">
    <property type="entry name" value="Kinesin motor domain"/>
    <property type="match status" value="1"/>
</dbReference>
<dbReference type="GO" id="GO:0008574">
    <property type="term" value="F:plus-end-directed microtubule motor activity"/>
    <property type="evidence" value="ECO:0007669"/>
    <property type="project" value="TreeGrafter"/>
</dbReference>
<accession>A4RVG6</accession>
<dbReference type="InterPro" id="IPR019821">
    <property type="entry name" value="Kinesin_motor_CS"/>
</dbReference>
<dbReference type="FunFam" id="3.40.850.10:FF:000019">
    <property type="entry name" value="Kinesin-like protein KIN-5D"/>
    <property type="match status" value="1"/>
</dbReference>
<feature type="coiled-coil region" evidence="12">
    <location>
        <begin position="586"/>
        <end position="613"/>
    </location>
</feature>
<comment type="subcellular location">
    <subcellularLocation>
        <location evidence="1">Cytoplasm</location>
        <location evidence="1">Cytoskeleton</location>
        <location evidence="1">Spindle</location>
    </subcellularLocation>
</comment>
<dbReference type="GO" id="GO:0005876">
    <property type="term" value="C:spindle microtubule"/>
    <property type="evidence" value="ECO:0007669"/>
    <property type="project" value="TreeGrafter"/>
</dbReference>
<dbReference type="OrthoDB" id="3176171at2759"/>
<dbReference type="GO" id="GO:0005524">
    <property type="term" value="F:ATP binding"/>
    <property type="evidence" value="ECO:0007669"/>
    <property type="project" value="UniProtKB-UniRule"/>
</dbReference>
<dbReference type="GeneID" id="5001366"/>